<dbReference type="GO" id="GO:0004672">
    <property type="term" value="F:protein kinase activity"/>
    <property type="evidence" value="ECO:0007669"/>
    <property type="project" value="InterPro"/>
</dbReference>
<dbReference type="Gene3D" id="1.10.510.10">
    <property type="entry name" value="Transferase(Phosphotransferase) domain 1"/>
    <property type="match status" value="1"/>
</dbReference>
<sequence length="349" mass="38885">MEAGADIVDVYQIHGGDGDGADIIFNFNGKRIAVSVFPSYSAGQQNQNSVQNRLIHLMDRIATGDVEDDEYDDMEDEILEIILNAGRPVFKAQTTPQIESKTSRDLHGIIYPATSHFQLLGSSENAFIAPIKASEAYTLSADDSYYQEAEELELGIDLSLPWYSSRAILCTEVFVEGSGQVASLVLVEDAEMFCKALGSAGGLIGTSVGREMGCLQDIYDRLPPQHNATIHIPHLLGYVRHADTYRIIGFLRQWIPGQRLREMDVPKVSFQRRRKWHCQIRQAVRALHSKGIVWGDGKASNVIVDEHDDAWLVDFGGGWTEGWVSEELADTMEGDEQAIRRIGQFLQLN</sequence>
<dbReference type="EMBL" id="MU251286">
    <property type="protein sequence ID" value="KAG9249961.1"/>
    <property type="molecule type" value="Genomic_DNA"/>
</dbReference>
<dbReference type="InterPro" id="IPR000719">
    <property type="entry name" value="Prot_kinase_dom"/>
</dbReference>
<evidence type="ECO:0000313" key="2">
    <source>
        <dbReference type="EMBL" id="KAG9249961.1"/>
    </source>
</evidence>
<keyword evidence="3" id="KW-1185">Reference proteome</keyword>
<dbReference type="RefSeq" id="XP_046113885.1">
    <property type="nucleotide sequence ID" value="XM_046264291.1"/>
</dbReference>
<dbReference type="InterPro" id="IPR011009">
    <property type="entry name" value="Kinase-like_dom_sf"/>
</dbReference>
<dbReference type="OrthoDB" id="4062651at2759"/>
<evidence type="ECO:0000259" key="1">
    <source>
        <dbReference type="PROSITE" id="PS50011"/>
    </source>
</evidence>
<reference evidence="2" key="1">
    <citation type="journal article" date="2021" name="IMA Fungus">
        <title>Genomic characterization of three marine fungi, including Emericellopsis atlantica sp. nov. with signatures of a generalist lifestyle and marine biomass degradation.</title>
        <authorList>
            <person name="Hagestad O.C."/>
            <person name="Hou L."/>
            <person name="Andersen J.H."/>
            <person name="Hansen E.H."/>
            <person name="Altermark B."/>
            <person name="Li C."/>
            <person name="Kuhnert E."/>
            <person name="Cox R.J."/>
            <person name="Crous P.W."/>
            <person name="Spatafora J.W."/>
            <person name="Lail K."/>
            <person name="Amirebrahimi M."/>
            <person name="Lipzen A."/>
            <person name="Pangilinan J."/>
            <person name="Andreopoulos W."/>
            <person name="Hayes R.D."/>
            <person name="Ng V."/>
            <person name="Grigoriev I.V."/>
            <person name="Jackson S.A."/>
            <person name="Sutton T.D.S."/>
            <person name="Dobson A.D.W."/>
            <person name="Rama T."/>
        </authorList>
    </citation>
    <scope>NUCLEOTIDE SEQUENCE</scope>
    <source>
        <strain evidence="2">TS7</strain>
    </source>
</reference>
<organism evidence="2 3">
    <name type="scientific">Emericellopsis atlantica</name>
    <dbReference type="NCBI Taxonomy" id="2614577"/>
    <lineage>
        <taxon>Eukaryota</taxon>
        <taxon>Fungi</taxon>
        <taxon>Dikarya</taxon>
        <taxon>Ascomycota</taxon>
        <taxon>Pezizomycotina</taxon>
        <taxon>Sordariomycetes</taxon>
        <taxon>Hypocreomycetidae</taxon>
        <taxon>Hypocreales</taxon>
        <taxon>Bionectriaceae</taxon>
        <taxon>Emericellopsis</taxon>
    </lineage>
</organism>
<comment type="caution">
    <text evidence="2">The sequence shown here is derived from an EMBL/GenBank/DDBJ whole genome shotgun (WGS) entry which is preliminary data.</text>
</comment>
<accession>A0A9P8CLU2</accession>
<protein>
    <recommendedName>
        <fullName evidence="1">Protein kinase domain-containing protein</fullName>
    </recommendedName>
</protein>
<dbReference type="SUPFAM" id="SSF56112">
    <property type="entry name" value="Protein kinase-like (PK-like)"/>
    <property type="match status" value="1"/>
</dbReference>
<dbReference type="PROSITE" id="PS50011">
    <property type="entry name" value="PROTEIN_KINASE_DOM"/>
    <property type="match status" value="1"/>
</dbReference>
<dbReference type="GeneID" id="70295194"/>
<dbReference type="GO" id="GO:0005524">
    <property type="term" value="F:ATP binding"/>
    <property type="evidence" value="ECO:0007669"/>
    <property type="project" value="InterPro"/>
</dbReference>
<gene>
    <name evidence="2" type="ORF">F5Z01DRAFT_667628</name>
</gene>
<dbReference type="Proteomes" id="UP000887229">
    <property type="component" value="Unassembled WGS sequence"/>
</dbReference>
<proteinExistence type="predicted"/>
<name>A0A9P8CLU2_9HYPO</name>
<evidence type="ECO:0000313" key="3">
    <source>
        <dbReference type="Proteomes" id="UP000887229"/>
    </source>
</evidence>
<feature type="domain" description="Protein kinase" evidence="1">
    <location>
        <begin position="170"/>
        <end position="349"/>
    </location>
</feature>
<dbReference type="AlphaFoldDB" id="A0A9P8CLU2"/>